<protein>
    <recommendedName>
        <fullName evidence="5">Glycosyl hydrolase family 32 N-terminal domain-containing protein</fullName>
    </recommendedName>
</protein>
<evidence type="ECO:0000256" key="2">
    <source>
        <dbReference type="ARBA" id="ARBA00022801"/>
    </source>
</evidence>
<dbReference type="AlphaFoldDB" id="A0AAQ3PZJ6"/>
<comment type="similarity">
    <text evidence="1">Belongs to the glycosyl hydrolase 32 family.</text>
</comment>
<evidence type="ECO:0000256" key="3">
    <source>
        <dbReference type="ARBA" id="ARBA00023295"/>
    </source>
</evidence>
<evidence type="ECO:0000256" key="1">
    <source>
        <dbReference type="ARBA" id="ARBA00009902"/>
    </source>
</evidence>
<dbReference type="InterPro" id="IPR023296">
    <property type="entry name" value="Glyco_hydro_beta-prop_sf"/>
</dbReference>
<evidence type="ECO:0000259" key="5">
    <source>
        <dbReference type="Pfam" id="PF00251"/>
    </source>
</evidence>
<dbReference type="Proteomes" id="UP001327560">
    <property type="component" value="Chromosome 1"/>
</dbReference>
<keyword evidence="2" id="KW-0378">Hydrolase</keyword>
<dbReference type="Gene3D" id="2.115.10.20">
    <property type="entry name" value="Glycosyl hydrolase domain, family 43"/>
    <property type="match status" value="1"/>
</dbReference>
<reference evidence="6 7" key="1">
    <citation type="submission" date="2023-10" db="EMBL/GenBank/DDBJ databases">
        <title>Chromosome-scale genome assembly provides insights into flower coloration mechanisms of Canna indica.</title>
        <authorList>
            <person name="Li C."/>
        </authorList>
    </citation>
    <scope>NUCLEOTIDE SEQUENCE [LARGE SCALE GENOMIC DNA]</scope>
    <source>
        <tissue evidence="6">Flower</tissue>
    </source>
</reference>
<feature type="domain" description="Glycosyl hydrolase family 32 N-terminal" evidence="5">
    <location>
        <begin position="3"/>
        <end position="127"/>
    </location>
</feature>
<dbReference type="EMBL" id="CP136890">
    <property type="protein sequence ID" value="WOK91795.1"/>
    <property type="molecule type" value="Genomic_DNA"/>
</dbReference>
<keyword evidence="7" id="KW-1185">Reference proteome</keyword>
<keyword evidence="3" id="KW-0326">Glycosidase</keyword>
<feature type="compositionally biased region" description="Acidic residues" evidence="4">
    <location>
        <begin position="139"/>
        <end position="150"/>
    </location>
</feature>
<dbReference type="InterPro" id="IPR013148">
    <property type="entry name" value="Glyco_hydro_32_N"/>
</dbReference>
<organism evidence="6 7">
    <name type="scientific">Canna indica</name>
    <name type="common">Indian-shot</name>
    <dbReference type="NCBI Taxonomy" id="4628"/>
    <lineage>
        <taxon>Eukaryota</taxon>
        <taxon>Viridiplantae</taxon>
        <taxon>Streptophyta</taxon>
        <taxon>Embryophyta</taxon>
        <taxon>Tracheophyta</taxon>
        <taxon>Spermatophyta</taxon>
        <taxon>Magnoliopsida</taxon>
        <taxon>Liliopsida</taxon>
        <taxon>Zingiberales</taxon>
        <taxon>Cannaceae</taxon>
        <taxon>Canna</taxon>
    </lineage>
</organism>
<proteinExistence type="inferred from homology"/>
<dbReference type="GO" id="GO:0016798">
    <property type="term" value="F:hydrolase activity, acting on glycosyl bonds"/>
    <property type="evidence" value="ECO:0007669"/>
    <property type="project" value="UniProtKB-KW"/>
</dbReference>
<dbReference type="Pfam" id="PF00251">
    <property type="entry name" value="Glyco_hydro_32N"/>
    <property type="match status" value="1"/>
</dbReference>
<dbReference type="SUPFAM" id="SSF75005">
    <property type="entry name" value="Arabinanase/levansucrase/invertase"/>
    <property type="match status" value="1"/>
</dbReference>
<dbReference type="InterPro" id="IPR050551">
    <property type="entry name" value="Fructan_Metab_Enzymes"/>
</dbReference>
<evidence type="ECO:0000313" key="7">
    <source>
        <dbReference type="Proteomes" id="UP001327560"/>
    </source>
</evidence>
<dbReference type="PANTHER" id="PTHR31953">
    <property type="entry name" value="BETA-FRUCTOFURANOSIDASE, INSOLUBLE ISOENZYME CWINV1-RELATED"/>
    <property type="match status" value="1"/>
</dbReference>
<sequence>MYHAGIALVYKTKDFLTYELLPGILHAVQGTGMWECVDFYPVSTEKTKGLDTSESAGPTVKHMLKASMDDDRNDYYAIGTYEVGMNQWVPDDPEKDVEIGLRYDYDKYYALKTFYDPVKKRRVLWSWQFVGAEGGRDNDGDESMHDDEEEAASRVRGGDGGRA</sequence>
<gene>
    <name evidence="6" type="ORF">Cni_G00486</name>
</gene>
<accession>A0AAQ3PZJ6</accession>
<evidence type="ECO:0000256" key="4">
    <source>
        <dbReference type="SAM" id="MobiDB-lite"/>
    </source>
</evidence>
<name>A0AAQ3PZJ6_9LILI</name>
<feature type="compositionally biased region" description="Basic and acidic residues" evidence="4">
    <location>
        <begin position="151"/>
        <end position="163"/>
    </location>
</feature>
<feature type="region of interest" description="Disordered" evidence="4">
    <location>
        <begin position="132"/>
        <end position="163"/>
    </location>
</feature>
<evidence type="ECO:0000313" key="6">
    <source>
        <dbReference type="EMBL" id="WOK91795.1"/>
    </source>
</evidence>